<reference evidence="1 2" key="1">
    <citation type="submission" date="2024-10" db="EMBL/GenBank/DDBJ databases">
        <authorList>
            <person name="Kim D."/>
        </authorList>
    </citation>
    <scope>NUCLEOTIDE SEQUENCE [LARGE SCALE GENOMIC DNA]</scope>
    <source>
        <strain evidence="1">BH-2024</strain>
    </source>
</reference>
<evidence type="ECO:0000313" key="1">
    <source>
        <dbReference type="EMBL" id="KAL3070382.1"/>
    </source>
</evidence>
<dbReference type="EMBL" id="JBICBT010001381">
    <property type="protein sequence ID" value="KAL3070382.1"/>
    <property type="molecule type" value="Genomic_DNA"/>
</dbReference>
<dbReference type="InterPro" id="IPR043472">
    <property type="entry name" value="Macro_dom-like"/>
</dbReference>
<accession>A0ABD2HXZ2</accession>
<organism evidence="1 2">
    <name type="scientific">Heterodera trifolii</name>
    <dbReference type="NCBI Taxonomy" id="157864"/>
    <lineage>
        <taxon>Eukaryota</taxon>
        <taxon>Metazoa</taxon>
        <taxon>Ecdysozoa</taxon>
        <taxon>Nematoda</taxon>
        <taxon>Chromadorea</taxon>
        <taxon>Rhabditida</taxon>
        <taxon>Tylenchina</taxon>
        <taxon>Tylenchomorpha</taxon>
        <taxon>Tylenchoidea</taxon>
        <taxon>Heteroderidae</taxon>
        <taxon>Heteroderinae</taxon>
        <taxon>Heterodera</taxon>
    </lineage>
</organism>
<dbReference type="AlphaFoldDB" id="A0ABD2HXZ2"/>
<comment type="caution">
    <text evidence="1">The sequence shown here is derived from an EMBL/GenBank/DDBJ whole genome shotgun (WGS) entry which is preliminary data.</text>
</comment>
<dbReference type="Proteomes" id="UP001620626">
    <property type="component" value="Unassembled WGS sequence"/>
</dbReference>
<evidence type="ECO:0000313" key="2">
    <source>
        <dbReference type="Proteomes" id="UP001620626"/>
    </source>
</evidence>
<sequence>MPPLDKIFSCRLKGIELNIFRGDIVMAETDAIAILCDPDFKLNAGVGRAIRNTGGQDFMVRFLCCWLPFLAWTVILSTKFILQSSKKRWTFELRVFRCLCLELCFPQLIPLQIICGLSFSSFLHLVVGQTISFLRRFSGQASSVSKEKQSAEFIYAPSQHLPGRLLNAVLHLFE</sequence>
<dbReference type="SUPFAM" id="SSF52949">
    <property type="entry name" value="Macro domain-like"/>
    <property type="match status" value="1"/>
</dbReference>
<gene>
    <name evidence="1" type="ORF">niasHT_032172</name>
</gene>
<name>A0ABD2HXZ2_9BILA</name>
<protein>
    <submittedName>
        <fullName evidence="1">Uncharacterized protein</fullName>
    </submittedName>
</protein>
<dbReference type="Gene3D" id="3.40.220.10">
    <property type="entry name" value="Leucine Aminopeptidase, subunit E, domain 1"/>
    <property type="match status" value="1"/>
</dbReference>
<proteinExistence type="predicted"/>
<keyword evidence="2" id="KW-1185">Reference proteome</keyword>